<protein>
    <submittedName>
        <fullName evidence="2">DUF4442 domain-containing protein</fullName>
    </submittedName>
</protein>
<dbReference type="Gene3D" id="3.10.129.10">
    <property type="entry name" value="Hotdog Thioesterase"/>
    <property type="match status" value="1"/>
</dbReference>
<name>A0A545U875_9GAMM</name>
<dbReference type="EMBL" id="VHSG01000003">
    <property type="protein sequence ID" value="TQV85677.1"/>
    <property type="molecule type" value="Genomic_DNA"/>
</dbReference>
<evidence type="ECO:0000259" key="1">
    <source>
        <dbReference type="Pfam" id="PF09500"/>
    </source>
</evidence>
<organism evidence="2 3">
    <name type="scientific">Exilibacterium tricleocarpae</name>
    <dbReference type="NCBI Taxonomy" id="2591008"/>
    <lineage>
        <taxon>Bacteria</taxon>
        <taxon>Pseudomonadati</taxon>
        <taxon>Pseudomonadota</taxon>
        <taxon>Gammaproteobacteria</taxon>
        <taxon>Cellvibrionales</taxon>
        <taxon>Cellvibrionaceae</taxon>
        <taxon>Exilibacterium</taxon>
    </lineage>
</organism>
<dbReference type="CDD" id="cd03443">
    <property type="entry name" value="PaaI_thioesterase"/>
    <property type="match status" value="1"/>
</dbReference>
<reference evidence="2 3" key="1">
    <citation type="submission" date="2019-06" db="EMBL/GenBank/DDBJ databases">
        <title>Whole genome sequence for Cellvibrionaceae sp. R142.</title>
        <authorList>
            <person name="Wang G."/>
        </authorList>
    </citation>
    <scope>NUCLEOTIDE SEQUENCE [LARGE SCALE GENOMIC DNA]</scope>
    <source>
        <strain evidence="2 3">R142</strain>
    </source>
</reference>
<comment type="caution">
    <text evidence="2">The sequence shown here is derived from an EMBL/GenBank/DDBJ whole genome shotgun (WGS) entry which is preliminary data.</text>
</comment>
<sequence>MTTDQPAMTIDIIEKMGARILSLDDNRVTATMPLAPNVNHVGTMYAGSLFTLAEFPAGALFVRRVDTRKILPIVAEVKIRFRRPALTDVFMSLEIAEAEFERLQRETLAEGKSSLINHQELTDTNGEVVAIAEARYVWLKAP</sequence>
<dbReference type="Proteomes" id="UP000319732">
    <property type="component" value="Unassembled WGS sequence"/>
</dbReference>
<dbReference type="SUPFAM" id="SSF54637">
    <property type="entry name" value="Thioesterase/thiol ester dehydrase-isomerase"/>
    <property type="match status" value="1"/>
</dbReference>
<evidence type="ECO:0000313" key="3">
    <source>
        <dbReference type="Proteomes" id="UP000319732"/>
    </source>
</evidence>
<dbReference type="AlphaFoldDB" id="A0A545U875"/>
<dbReference type="InterPro" id="IPR029069">
    <property type="entry name" value="HotDog_dom_sf"/>
</dbReference>
<dbReference type="RefSeq" id="WP_142902528.1">
    <property type="nucleotide sequence ID" value="NZ_ML660087.1"/>
</dbReference>
<accession>A0A545U875</accession>
<dbReference type="Pfam" id="PF09500">
    <property type="entry name" value="YiiD_C"/>
    <property type="match status" value="1"/>
</dbReference>
<keyword evidence="3" id="KW-1185">Reference proteome</keyword>
<gene>
    <name evidence="2" type="ORF">FKG94_02205</name>
</gene>
<proteinExistence type="predicted"/>
<dbReference type="InterPro" id="IPR012660">
    <property type="entry name" value="YiiD_C"/>
</dbReference>
<feature type="domain" description="Thioesterase putative" evidence="1">
    <location>
        <begin position="9"/>
        <end position="138"/>
    </location>
</feature>
<dbReference type="OrthoDB" id="3173842at2"/>
<evidence type="ECO:0000313" key="2">
    <source>
        <dbReference type="EMBL" id="TQV85677.1"/>
    </source>
</evidence>